<sequence>MTHRSHYKQDGRTTYCYYIGESYSNEYPSASNVILAEEGDNCPIMLTVNVPDTIQKNQKISIKYTVRIDTKNKNPAFEFPLPVMASDVPDRLIGNSSKTSAISEKQYDIPTANIVLCDWRSCDTFTDLNTVGNSYRSSNEPKNFVNKRADFTSSELLIPKDGKYTGFVHIVVNIGGNSRADFLTFFPVQIGDSPGNSPNSIITDQVTTYCWLIPGTSPFSKQVAADLTVRTDSYCPGTLAMKVSNQKPDVGEEIVAEWSFRIRDKSQSSLSKIAEISPDNLFRNPRTDKLSVVPVSTLSWCQEDDVNAKCSSYSGGDSDTFDLVQIYDRNLTHGNASYKRTFTLNRGGRYLLISRIAMPTIDGDRIDMAVYSSIQVQSDHFPSVIFLFAGLAIGGLILLSALIFCRVHKKRLQNDVKGNTFQQPFPGNFIDMHSTTSHQNSNLDASIQSDQANYFKNTSNPANDDDTLVPSYYQSSNQQFVKSISMLDSNQIPEGPESYSVESLRESSFNGFPPTEEGSVWDQSHYSNDIFSNDKASLFSDASNAPHAHNTLDTNVMK</sequence>
<feature type="transmembrane region" description="Helical" evidence="2">
    <location>
        <begin position="384"/>
        <end position="405"/>
    </location>
</feature>
<reference evidence="3 4" key="1">
    <citation type="submission" date="2012-05" db="EMBL/GenBank/DDBJ databases">
        <title>Recombination and specialization in a pathogen metapopulation.</title>
        <authorList>
            <person name="Gardiner A."/>
            <person name="Kemen E."/>
            <person name="Schultz-Larsen T."/>
            <person name="MacLean D."/>
            <person name="Van Oosterhout C."/>
            <person name="Jones J.D.G."/>
        </authorList>
    </citation>
    <scope>NUCLEOTIDE SEQUENCE [LARGE SCALE GENOMIC DNA]</scope>
    <source>
        <strain evidence="3 4">Ac Nc2</strain>
    </source>
</reference>
<protein>
    <submittedName>
        <fullName evidence="3">Uncharacterized protein</fullName>
    </submittedName>
</protein>
<gene>
    <name evidence="3" type="ORF">BN9_096840</name>
</gene>
<feature type="region of interest" description="Disordered" evidence="1">
    <location>
        <begin position="491"/>
        <end position="521"/>
    </location>
</feature>
<keyword evidence="4" id="KW-1185">Reference proteome</keyword>
<dbReference type="EMBL" id="CAIX01000232">
    <property type="protein sequence ID" value="CCI48546.1"/>
    <property type="molecule type" value="Genomic_DNA"/>
</dbReference>
<evidence type="ECO:0000313" key="4">
    <source>
        <dbReference type="Proteomes" id="UP000053237"/>
    </source>
</evidence>
<evidence type="ECO:0000256" key="1">
    <source>
        <dbReference type="SAM" id="MobiDB-lite"/>
    </source>
</evidence>
<comment type="caution">
    <text evidence="3">The sequence shown here is derived from an EMBL/GenBank/DDBJ whole genome shotgun (WGS) entry which is preliminary data.</text>
</comment>
<dbReference type="AlphaFoldDB" id="A0A024GPT1"/>
<dbReference type="Proteomes" id="UP000053237">
    <property type="component" value="Unassembled WGS sequence"/>
</dbReference>
<dbReference type="InParanoid" id="A0A024GPT1"/>
<keyword evidence="2" id="KW-0812">Transmembrane</keyword>
<evidence type="ECO:0000256" key="2">
    <source>
        <dbReference type="SAM" id="Phobius"/>
    </source>
</evidence>
<name>A0A024GPT1_9STRA</name>
<evidence type="ECO:0000313" key="3">
    <source>
        <dbReference type="EMBL" id="CCI48546.1"/>
    </source>
</evidence>
<organism evidence="3 4">
    <name type="scientific">Albugo candida</name>
    <dbReference type="NCBI Taxonomy" id="65357"/>
    <lineage>
        <taxon>Eukaryota</taxon>
        <taxon>Sar</taxon>
        <taxon>Stramenopiles</taxon>
        <taxon>Oomycota</taxon>
        <taxon>Peronosporomycetes</taxon>
        <taxon>Albuginales</taxon>
        <taxon>Albuginaceae</taxon>
        <taxon>Albugo</taxon>
    </lineage>
</organism>
<dbReference type="OrthoDB" id="161874at2759"/>
<keyword evidence="2" id="KW-1133">Transmembrane helix</keyword>
<proteinExistence type="predicted"/>
<accession>A0A024GPT1</accession>
<keyword evidence="2" id="KW-0472">Membrane</keyword>